<organism evidence="2 3">
    <name type="scientific">Calicophoron daubneyi</name>
    <name type="common">Rumen fluke</name>
    <name type="synonym">Paramphistomum daubneyi</name>
    <dbReference type="NCBI Taxonomy" id="300641"/>
    <lineage>
        <taxon>Eukaryota</taxon>
        <taxon>Metazoa</taxon>
        <taxon>Spiralia</taxon>
        <taxon>Lophotrochozoa</taxon>
        <taxon>Platyhelminthes</taxon>
        <taxon>Trematoda</taxon>
        <taxon>Digenea</taxon>
        <taxon>Plagiorchiida</taxon>
        <taxon>Pronocephalata</taxon>
        <taxon>Paramphistomoidea</taxon>
        <taxon>Paramphistomidae</taxon>
        <taxon>Calicophoron</taxon>
    </lineage>
</organism>
<keyword evidence="1" id="KW-0812">Transmembrane</keyword>
<protein>
    <submittedName>
        <fullName evidence="2">Uncharacterized protein</fullName>
    </submittedName>
</protein>
<sequence length="243" mass="26714">MDNGLGRKVGSSAQEPIMEAKAKPFSDAHGTESPSSVPEIPCHYPGRSKFRKTRLHRVSNVGQEQPCFADGLRMLNSLLYSIKFSVIRKIFHGLVSSDRDAKISTTLFVHANAAKGYSAVFFGICSCFRARPPGARQMTKLKEFFYFPGCRFVCFLATVIIVSTFVVIRILMLDVPPGAGIIRAIQEPYFRRFGVPSENKAKESADAVRVNRLGLSAGNHQNKSPQVDAVVRAEGEMNMGNVG</sequence>
<dbReference type="EMBL" id="CAXLJL010000079">
    <property type="protein sequence ID" value="CAL5131101.1"/>
    <property type="molecule type" value="Genomic_DNA"/>
</dbReference>
<dbReference type="AlphaFoldDB" id="A0AAV2T4S4"/>
<feature type="transmembrane region" description="Helical" evidence="1">
    <location>
        <begin position="144"/>
        <end position="168"/>
    </location>
</feature>
<keyword evidence="1" id="KW-1133">Transmembrane helix</keyword>
<comment type="caution">
    <text evidence="2">The sequence shown here is derived from an EMBL/GenBank/DDBJ whole genome shotgun (WGS) entry which is preliminary data.</text>
</comment>
<proteinExistence type="predicted"/>
<keyword evidence="1" id="KW-0472">Membrane</keyword>
<accession>A0AAV2T4S4</accession>
<evidence type="ECO:0000313" key="2">
    <source>
        <dbReference type="EMBL" id="CAL5131101.1"/>
    </source>
</evidence>
<reference evidence="2" key="1">
    <citation type="submission" date="2024-06" db="EMBL/GenBank/DDBJ databases">
        <authorList>
            <person name="Liu X."/>
            <person name="Lenzi L."/>
            <person name="Haldenby T S."/>
            <person name="Uol C."/>
        </authorList>
    </citation>
    <scope>NUCLEOTIDE SEQUENCE</scope>
</reference>
<gene>
    <name evidence="2" type="ORF">CDAUBV1_LOCUS3284</name>
</gene>
<dbReference type="Proteomes" id="UP001497525">
    <property type="component" value="Unassembled WGS sequence"/>
</dbReference>
<name>A0AAV2T4S4_CALDB</name>
<evidence type="ECO:0000313" key="3">
    <source>
        <dbReference type="Proteomes" id="UP001497525"/>
    </source>
</evidence>
<evidence type="ECO:0000256" key="1">
    <source>
        <dbReference type="SAM" id="Phobius"/>
    </source>
</evidence>